<sequence>MNNPEDSRQYSARESELTSEIPVDSESLGQGGFSQQLNILHLTDYAYPNFVKLVTFGEFFFQFFNHFRLMTLTLVMPALKNRLIVSGPAWFFLYPSATLITAHLADSYIGIFFTFRIMSFMIVVLDVTSFLCTFSFFVTSHIFAQIHLLFIVISHAWLPVRLSLLMKQYRCYSSSNARRLFALFIACSCGGEALHYGLQHYLPDEWDWAVIRTVTVIEVLYVIAFLAGIEIIKHQNLLVEYFDLFCVEKYAGYIAYSTYCYFKNFSVGRSWFKVDEQRKYFSEKTAHSANDAIKAFVVLALCGSIPFVLILSEVFLINDFKFLSDKFIFNRVNLHLCNRIYGVLFLLGLEFCILAPASSVGKYPPAWAWIAFGYLAGLAVMTLCLIQAGHVNVATIPGGSEDKAQLTIFNGLPSITEIHIEEILEPVSILPYAYHHTIDVSTETNLTLTFFNYKATLYFRKNFFFKKPISYRFIVSIVGLNDLTDQEDGVLFDNQGSEMAQIRILDAFELCTFGKIRLIPKDTENKAPSVVVANNTLSRVLWMNPGTYTPRLKVARREYVMEELDVRRNGRYFLILHSLLQPQLRVINLLNPRPKNDWTGYLILALHAPAFLLSKFFIFVVIYWLVPKPCKTIYFGIFNYIVYMAFAVSKFTDDKSANSAYIYKVSWLYLALCCLSMIYILVKSWEQWRPPIPMSVLRMSLKSRSSSR</sequence>
<protein>
    <recommendedName>
        <fullName evidence="4">Transmembrane protein 138</fullName>
    </recommendedName>
</protein>
<gene>
    <name evidence="2" type="ORF">NTJ_09447</name>
</gene>
<feature type="transmembrane region" description="Helical" evidence="1">
    <location>
        <begin position="601"/>
        <end position="626"/>
    </location>
</feature>
<feature type="transmembrane region" description="Helical" evidence="1">
    <location>
        <begin position="180"/>
        <end position="198"/>
    </location>
</feature>
<evidence type="ECO:0000256" key="1">
    <source>
        <dbReference type="SAM" id="Phobius"/>
    </source>
</evidence>
<feature type="transmembrane region" description="Helical" evidence="1">
    <location>
        <begin position="632"/>
        <end position="649"/>
    </location>
</feature>
<feature type="transmembrane region" description="Helical" evidence="1">
    <location>
        <begin position="661"/>
        <end position="682"/>
    </location>
</feature>
<feature type="transmembrane region" description="Helical" evidence="1">
    <location>
        <begin position="142"/>
        <end position="160"/>
    </location>
</feature>
<dbReference type="EMBL" id="AP028915">
    <property type="protein sequence ID" value="BES96635.1"/>
    <property type="molecule type" value="Genomic_DNA"/>
</dbReference>
<feature type="transmembrane region" description="Helical" evidence="1">
    <location>
        <begin position="83"/>
        <end position="105"/>
    </location>
</feature>
<dbReference type="Proteomes" id="UP001307889">
    <property type="component" value="Chromosome 7"/>
</dbReference>
<keyword evidence="1" id="KW-0472">Membrane</keyword>
<keyword evidence="3" id="KW-1185">Reference proteome</keyword>
<feature type="transmembrane region" description="Helical" evidence="1">
    <location>
        <begin position="117"/>
        <end position="136"/>
    </location>
</feature>
<evidence type="ECO:0000313" key="3">
    <source>
        <dbReference type="Proteomes" id="UP001307889"/>
    </source>
</evidence>
<organism evidence="2 3">
    <name type="scientific">Nesidiocoris tenuis</name>
    <dbReference type="NCBI Taxonomy" id="355587"/>
    <lineage>
        <taxon>Eukaryota</taxon>
        <taxon>Metazoa</taxon>
        <taxon>Ecdysozoa</taxon>
        <taxon>Arthropoda</taxon>
        <taxon>Hexapoda</taxon>
        <taxon>Insecta</taxon>
        <taxon>Pterygota</taxon>
        <taxon>Neoptera</taxon>
        <taxon>Paraneoptera</taxon>
        <taxon>Hemiptera</taxon>
        <taxon>Heteroptera</taxon>
        <taxon>Panheteroptera</taxon>
        <taxon>Cimicomorpha</taxon>
        <taxon>Miridae</taxon>
        <taxon>Dicyphina</taxon>
        <taxon>Nesidiocoris</taxon>
    </lineage>
</organism>
<feature type="transmembrane region" description="Helical" evidence="1">
    <location>
        <begin position="366"/>
        <end position="386"/>
    </location>
</feature>
<keyword evidence="1" id="KW-1133">Transmembrane helix</keyword>
<feature type="transmembrane region" description="Helical" evidence="1">
    <location>
        <begin position="210"/>
        <end position="232"/>
    </location>
</feature>
<reference evidence="2 3" key="1">
    <citation type="submission" date="2023-09" db="EMBL/GenBank/DDBJ databases">
        <title>Nesidiocoris tenuis whole genome shotgun sequence.</title>
        <authorList>
            <person name="Shibata T."/>
            <person name="Shimoda M."/>
            <person name="Kobayashi T."/>
            <person name="Uehara T."/>
        </authorList>
    </citation>
    <scope>NUCLEOTIDE SEQUENCE [LARGE SCALE GENOMIC DNA]</scope>
    <source>
        <strain evidence="2 3">Japan</strain>
    </source>
</reference>
<accession>A0ABN7AWR3</accession>
<feature type="transmembrane region" description="Helical" evidence="1">
    <location>
        <begin position="338"/>
        <end position="360"/>
    </location>
</feature>
<evidence type="ECO:0000313" key="2">
    <source>
        <dbReference type="EMBL" id="BES96635.1"/>
    </source>
</evidence>
<evidence type="ECO:0008006" key="4">
    <source>
        <dbReference type="Google" id="ProtNLM"/>
    </source>
</evidence>
<name>A0ABN7AWR3_9HEMI</name>
<feature type="transmembrane region" description="Helical" evidence="1">
    <location>
        <begin position="292"/>
        <end position="317"/>
    </location>
</feature>
<proteinExistence type="predicted"/>
<keyword evidence="1" id="KW-0812">Transmembrane</keyword>